<dbReference type="PANTHER" id="PTHR22550">
    <property type="entry name" value="SPORE GERMINATION PROTEIN"/>
    <property type="match status" value="1"/>
</dbReference>
<evidence type="ECO:0000313" key="5">
    <source>
        <dbReference type="Proteomes" id="UP000823960"/>
    </source>
</evidence>
<keyword evidence="2 3" id="KW-0472">Membrane</keyword>
<dbReference type="EMBL" id="DVOL01000019">
    <property type="protein sequence ID" value="HIV10351.1"/>
    <property type="molecule type" value="Genomic_DNA"/>
</dbReference>
<dbReference type="Proteomes" id="UP000823960">
    <property type="component" value="Unassembled WGS sequence"/>
</dbReference>
<protein>
    <submittedName>
        <fullName evidence="4">Spore germination protein</fullName>
    </submittedName>
</protein>
<evidence type="ECO:0000313" key="4">
    <source>
        <dbReference type="EMBL" id="HIV10351.1"/>
    </source>
</evidence>
<evidence type="ECO:0000256" key="2">
    <source>
        <dbReference type="ARBA" id="ARBA00023136"/>
    </source>
</evidence>
<feature type="transmembrane region" description="Helical" evidence="3">
    <location>
        <begin position="420"/>
        <end position="443"/>
    </location>
</feature>
<gene>
    <name evidence="4" type="ORF">IAD28_01470</name>
</gene>
<dbReference type="GO" id="GO:0009847">
    <property type="term" value="P:spore germination"/>
    <property type="evidence" value="ECO:0007669"/>
    <property type="project" value="InterPro"/>
</dbReference>
<keyword evidence="3" id="KW-1133">Transmembrane helix</keyword>
<dbReference type="AlphaFoldDB" id="A0A9D1NPB2"/>
<reference evidence="4" key="1">
    <citation type="submission" date="2020-10" db="EMBL/GenBank/DDBJ databases">
        <authorList>
            <person name="Gilroy R."/>
        </authorList>
    </citation>
    <scope>NUCLEOTIDE SEQUENCE</scope>
    <source>
        <strain evidence="4">1370</strain>
    </source>
</reference>
<comment type="caution">
    <text evidence="4">The sequence shown here is derived from an EMBL/GenBank/DDBJ whole genome shotgun (WGS) entry which is preliminary data.</text>
</comment>
<dbReference type="PANTHER" id="PTHR22550:SF5">
    <property type="entry name" value="LEUCINE ZIPPER PROTEIN 4"/>
    <property type="match status" value="1"/>
</dbReference>
<comment type="similarity">
    <text evidence="1">Belongs to the GerABKA family.</text>
</comment>
<feature type="transmembrane region" description="Helical" evidence="3">
    <location>
        <begin position="369"/>
        <end position="400"/>
    </location>
</feature>
<feature type="transmembrane region" description="Helical" evidence="3">
    <location>
        <begin position="339"/>
        <end position="357"/>
    </location>
</feature>
<dbReference type="InterPro" id="IPR050768">
    <property type="entry name" value="UPF0353/GerABKA_families"/>
</dbReference>
<proteinExistence type="inferred from homology"/>
<dbReference type="InterPro" id="IPR004995">
    <property type="entry name" value="Spore_Ger"/>
</dbReference>
<evidence type="ECO:0000256" key="3">
    <source>
        <dbReference type="SAM" id="Phobius"/>
    </source>
</evidence>
<keyword evidence="3" id="KW-0812">Transmembrane</keyword>
<evidence type="ECO:0000256" key="1">
    <source>
        <dbReference type="ARBA" id="ARBA00005278"/>
    </source>
</evidence>
<organism evidence="4 5">
    <name type="scientific">Candidatus Faeciplasma avium</name>
    <dbReference type="NCBI Taxonomy" id="2840798"/>
    <lineage>
        <taxon>Bacteria</taxon>
        <taxon>Bacillati</taxon>
        <taxon>Bacillota</taxon>
        <taxon>Clostridia</taxon>
        <taxon>Eubacteriales</taxon>
        <taxon>Oscillospiraceae</taxon>
        <taxon>Oscillospiraceae incertae sedis</taxon>
        <taxon>Candidatus Faeciplasma</taxon>
    </lineage>
</organism>
<reference evidence="4" key="2">
    <citation type="journal article" date="2021" name="PeerJ">
        <title>Extensive microbial diversity within the chicken gut microbiome revealed by metagenomics and culture.</title>
        <authorList>
            <person name="Gilroy R."/>
            <person name="Ravi A."/>
            <person name="Getino M."/>
            <person name="Pursley I."/>
            <person name="Horton D.L."/>
            <person name="Alikhan N.F."/>
            <person name="Baker D."/>
            <person name="Gharbi K."/>
            <person name="Hall N."/>
            <person name="Watson M."/>
            <person name="Adriaenssens E.M."/>
            <person name="Foster-Nyarko E."/>
            <person name="Jarju S."/>
            <person name="Secka A."/>
            <person name="Antonio M."/>
            <person name="Oren A."/>
            <person name="Chaudhuri R.R."/>
            <person name="La Ragione R."/>
            <person name="Hildebrand F."/>
            <person name="Pallen M.J."/>
        </authorList>
    </citation>
    <scope>NUCLEOTIDE SEQUENCE</scope>
    <source>
        <strain evidence="4">1370</strain>
    </source>
</reference>
<accession>A0A9D1NPB2</accession>
<dbReference type="GO" id="GO:0016020">
    <property type="term" value="C:membrane"/>
    <property type="evidence" value="ECO:0007669"/>
    <property type="project" value="InterPro"/>
</dbReference>
<dbReference type="Pfam" id="PF03323">
    <property type="entry name" value="GerA"/>
    <property type="match status" value="1"/>
</dbReference>
<name>A0A9D1NPB2_9FIRM</name>
<sequence>MSDTKGASTVGRGLYPCLERTVKGLKQIFGDSADLNIAGLKVSGVSCAVASLEGMTSSKDLAVMLFSPLMEYSRALADSNDVYRFIAGEGIFSAEKKSVSSLLEAARLLCSGYAVIFVDGVQGAVAISAQGFDKRAVSEPDSEANIKGSHEALSDSLRTSLALIRRRARTPSLRFLMTKAGKVSGTDVCIAYISERVPMGVVKRVKESIEKIRLPFILTSGSVIPFILDKNGPAPFFSGASTTQRPDVLLAKLNEGRVAVLVDGTPYAVIAPTLFVENFQTVDDYEDKPYFAFYKRWLRYIAFFIASFLPGIYVATAGFHPEVLSRSLLLSLIASEEITPYPLAAELFIIIVMFELLKEAGLRLPRAIGGAVSVVGGLIIGDAAVSSGLISAPILIIIGITATSSFVVPSLDPQTTVLRLLGVIAGGTLGFFGMAVLMTVILVNAGALSGRIGGLSVPYLSPISPLTVRGLRDVVTRIGFRRMEKSTVRVEDMNGSTDESKDNGKGS</sequence>
<feature type="transmembrane region" description="Helical" evidence="3">
    <location>
        <begin position="297"/>
        <end position="319"/>
    </location>
</feature>
<dbReference type="PIRSF" id="PIRSF005690">
    <property type="entry name" value="GerBA"/>
    <property type="match status" value="1"/>
</dbReference>